<evidence type="ECO:0000256" key="3">
    <source>
        <dbReference type="ARBA" id="ARBA00022448"/>
    </source>
</evidence>
<keyword evidence="7" id="KW-0066">ATP synthesis</keyword>
<dbReference type="InterPro" id="IPR026015">
    <property type="entry name" value="ATP_synth_OSCP/delta_N_sf"/>
</dbReference>
<dbReference type="PROSITE" id="PS00389">
    <property type="entry name" value="ATPASE_DELTA"/>
    <property type="match status" value="1"/>
</dbReference>
<keyword evidence="3" id="KW-0813">Transport</keyword>
<evidence type="ECO:0000256" key="7">
    <source>
        <dbReference type="ARBA" id="ARBA00023310"/>
    </source>
</evidence>
<evidence type="ECO:0000256" key="1">
    <source>
        <dbReference type="ARBA" id="ARBA00004370"/>
    </source>
</evidence>
<comment type="subcellular location">
    <subcellularLocation>
        <location evidence="1">Membrane</location>
    </subcellularLocation>
</comment>
<evidence type="ECO:0000256" key="6">
    <source>
        <dbReference type="ARBA" id="ARBA00023136"/>
    </source>
</evidence>
<protein>
    <submittedName>
        <fullName evidence="8">ATP synthase CF1 subunit delta</fullName>
    </submittedName>
</protein>
<dbReference type="Pfam" id="PF00213">
    <property type="entry name" value="OSCP"/>
    <property type="match status" value="1"/>
</dbReference>
<sequence>MSNQNLALKVSAPYAEALLSLAKANNVLNKTNEDLSLINNTIDSSKDLQSILFNPLIDIQSKNKILTKLFDDKVNDFILKFLLVLVERRRIFLLNAIIQKYFDLSYKLESTIVVELSTAIPFNEMQQSNLITKLKAMTSSNNIKLVMSIDKTLIGGFIVKIGSKVIDTSLAGKLKQISFYLNQS</sequence>
<geneLocation type="plastid" evidence="8"/>
<name>A0A4D6WPT2_9FLOR</name>
<organism evidence="8">
    <name type="scientific">Anotrichium furcellatum</name>
    <dbReference type="NCBI Taxonomy" id="41999"/>
    <lineage>
        <taxon>Eukaryota</taxon>
        <taxon>Rhodophyta</taxon>
        <taxon>Florideophyceae</taxon>
        <taxon>Rhodymeniophycidae</taxon>
        <taxon>Ceramiales</taxon>
        <taxon>Ceramiaceae</taxon>
        <taxon>Anotrichium</taxon>
    </lineage>
</organism>
<comment type="similarity">
    <text evidence="2">Belongs to the ATPase delta chain family.</text>
</comment>
<dbReference type="InterPro" id="IPR020781">
    <property type="entry name" value="ATPase_OSCP/d_CS"/>
</dbReference>
<dbReference type="HAMAP" id="MF_01416">
    <property type="entry name" value="ATP_synth_delta_bact"/>
    <property type="match status" value="1"/>
</dbReference>
<evidence type="ECO:0000256" key="5">
    <source>
        <dbReference type="ARBA" id="ARBA00023065"/>
    </source>
</evidence>
<evidence type="ECO:0000256" key="4">
    <source>
        <dbReference type="ARBA" id="ARBA00022781"/>
    </source>
</evidence>
<reference evidence="8" key="2">
    <citation type="submission" date="2019-04" db="EMBL/GenBank/DDBJ databases">
        <authorList>
            <person name="Pasella M."/>
        </authorList>
    </citation>
    <scope>NUCLEOTIDE SEQUENCE</scope>
    <source>
        <strain evidence="8">PD2933</strain>
    </source>
</reference>
<keyword evidence="8" id="KW-0934">Plastid</keyword>
<dbReference type="NCBIfam" id="TIGR01145">
    <property type="entry name" value="ATP_synt_delta"/>
    <property type="match status" value="1"/>
</dbReference>
<dbReference type="GO" id="GO:0046933">
    <property type="term" value="F:proton-transporting ATP synthase activity, rotational mechanism"/>
    <property type="evidence" value="ECO:0007669"/>
    <property type="project" value="InterPro"/>
</dbReference>
<dbReference type="GO" id="GO:0016020">
    <property type="term" value="C:membrane"/>
    <property type="evidence" value="ECO:0007669"/>
    <property type="project" value="UniProtKB-SubCell"/>
</dbReference>
<dbReference type="PANTHER" id="PTHR11910">
    <property type="entry name" value="ATP SYNTHASE DELTA CHAIN"/>
    <property type="match status" value="1"/>
</dbReference>
<evidence type="ECO:0000313" key="8">
    <source>
        <dbReference type="EMBL" id="QCI04240.1"/>
    </source>
</evidence>
<dbReference type="SUPFAM" id="SSF47928">
    <property type="entry name" value="N-terminal domain of the delta subunit of the F1F0-ATP synthase"/>
    <property type="match status" value="1"/>
</dbReference>
<dbReference type="InterPro" id="IPR000711">
    <property type="entry name" value="ATPase_OSCP/dsu"/>
</dbReference>
<proteinExistence type="inferred from homology"/>
<keyword evidence="6" id="KW-0472">Membrane</keyword>
<dbReference type="Gene3D" id="1.10.520.20">
    <property type="entry name" value="N-terminal domain of the delta subunit of the F1F0-ATP synthase"/>
    <property type="match status" value="1"/>
</dbReference>
<keyword evidence="5" id="KW-0406">Ion transport</keyword>
<gene>
    <name evidence="8" type="primary">atpD</name>
</gene>
<reference evidence="8" key="1">
    <citation type="journal article" date="2019" name="Mol. Phylogenet. Evol.">
        <title>Morphological evolution and classification of the red algal order Ceramiales inferred using plastid phylogenomics.</title>
        <authorList>
            <person name="Diaz-Tapia P."/>
            <person name="Pasella M.M."/>
            <person name="Verbruggen H."/>
            <person name="Maggs C.A."/>
        </authorList>
    </citation>
    <scope>NUCLEOTIDE SEQUENCE</scope>
    <source>
        <strain evidence="8">PD2933</strain>
    </source>
</reference>
<dbReference type="EMBL" id="MK814609">
    <property type="protein sequence ID" value="QCI04240.1"/>
    <property type="molecule type" value="Genomic_DNA"/>
</dbReference>
<keyword evidence="4" id="KW-0375">Hydrogen ion transport</keyword>
<dbReference type="PRINTS" id="PR00125">
    <property type="entry name" value="ATPASEDELTA"/>
</dbReference>
<accession>A0A4D6WPT2</accession>
<dbReference type="AlphaFoldDB" id="A0A4D6WPT2"/>
<evidence type="ECO:0000256" key="2">
    <source>
        <dbReference type="ARBA" id="ARBA00007046"/>
    </source>
</evidence>